<organism evidence="2 3">
    <name type="scientific">Bifiguratus adelaidae</name>
    <dbReference type="NCBI Taxonomy" id="1938954"/>
    <lineage>
        <taxon>Eukaryota</taxon>
        <taxon>Fungi</taxon>
        <taxon>Fungi incertae sedis</taxon>
        <taxon>Mucoromycota</taxon>
        <taxon>Mucoromycotina</taxon>
        <taxon>Endogonomycetes</taxon>
        <taxon>Endogonales</taxon>
        <taxon>Endogonales incertae sedis</taxon>
        <taxon>Bifiguratus</taxon>
    </lineage>
</organism>
<feature type="compositionally biased region" description="Low complexity" evidence="1">
    <location>
        <begin position="27"/>
        <end position="38"/>
    </location>
</feature>
<feature type="compositionally biased region" description="Polar residues" evidence="1">
    <location>
        <begin position="78"/>
        <end position="95"/>
    </location>
</feature>
<comment type="caution">
    <text evidence="2">The sequence shown here is derived from an EMBL/GenBank/DDBJ whole genome shotgun (WGS) entry which is preliminary data.</text>
</comment>
<dbReference type="Proteomes" id="UP000242875">
    <property type="component" value="Unassembled WGS sequence"/>
</dbReference>
<proteinExistence type="predicted"/>
<evidence type="ECO:0000256" key="1">
    <source>
        <dbReference type="SAM" id="MobiDB-lite"/>
    </source>
</evidence>
<dbReference type="OrthoDB" id="2355551at2759"/>
<protein>
    <submittedName>
        <fullName evidence="2">Uncharacterized protein</fullName>
    </submittedName>
</protein>
<name>A0A261Y6D4_9FUNG</name>
<keyword evidence="3" id="KW-1185">Reference proteome</keyword>
<reference evidence="2 3" key="1">
    <citation type="journal article" date="2017" name="Mycologia">
        <title>Bifiguratus adelaidae, gen. et sp. nov., a new member of Mucoromycotina in endophytic and soil-dwelling habitats.</title>
        <authorList>
            <person name="Torres-Cruz T.J."/>
            <person name="Billingsley Tobias T.L."/>
            <person name="Almatruk M."/>
            <person name="Hesse C."/>
            <person name="Kuske C.R."/>
            <person name="Desiro A."/>
            <person name="Benucci G.M."/>
            <person name="Bonito G."/>
            <person name="Stajich J.E."/>
            <person name="Dunlap C."/>
            <person name="Arnold A.E."/>
            <person name="Porras-Alfaro A."/>
        </authorList>
    </citation>
    <scope>NUCLEOTIDE SEQUENCE [LARGE SCALE GENOMIC DNA]</scope>
    <source>
        <strain evidence="2 3">AZ0501</strain>
    </source>
</reference>
<dbReference type="EMBL" id="MVBO01000006">
    <property type="protein sequence ID" value="OZJ06186.1"/>
    <property type="molecule type" value="Genomic_DNA"/>
</dbReference>
<feature type="compositionally biased region" description="Basic and acidic residues" evidence="1">
    <location>
        <begin position="98"/>
        <end position="116"/>
    </location>
</feature>
<dbReference type="AlphaFoldDB" id="A0A261Y6D4"/>
<gene>
    <name evidence="2" type="ORF">BZG36_01002</name>
</gene>
<feature type="region of interest" description="Disordered" evidence="1">
    <location>
        <begin position="26"/>
        <end position="123"/>
    </location>
</feature>
<evidence type="ECO:0000313" key="3">
    <source>
        <dbReference type="Proteomes" id="UP000242875"/>
    </source>
</evidence>
<evidence type="ECO:0000313" key="2">
    <source>
        <dbReference type="EMBL" id="OZJ06186.1"/>
    </source>
</evidence>
<accession>A0A261Y6D4</accession>
<sequence>MRDTALLKPFLHVKDKRSVKSCSAIYPNSQRPQSSQPSINHGAVREGLDAVFNTFNPPNNKEVPASADAADTAKPSDELTSQIKAQGNQGAQSTAEPDAMKDKAIRDTAERSERHGGATNPTT</sequence>